<keyword evidence="3" id="KW-1185">Reference proteome</keyword>
<dbReference type="Proteomes" id="UP000027195">
    <property type="component" value="Unassembled WGS sequence"/>
</dbReference>
<evidence type="ECO:0000313" key="3">
    <source>
        <dbReference type="Proteomes" id="UP000027195"/>
    </source>
</evidence>
<protein>
    <submittedName>
        <fullName evidence="2">Uncharacterized protein</fullName>
    </submittedName>
</protein>
<dbReference type="STRING" id="930990.A0A067MVG7"/>
<accession>A0A067MVG7</accession>
<feature type="compositionally biased region" description="Low complexity" evidence="1">
    <location>
        <begin position="371"/>
        <end position="388"/>
    </location>
</feature>
<gene>
    <name evidence="2" type="ORF">BOTBODRAFT_27163</name>
</gene>
<feature type="region of interest" description="Disordered" evidence="1">
    <location>
        <begin position="668"/>
        <end position="689"/>
    </location>
</feature>
<feature type="compositionally biased region" description="Basic and acidic residues" evidence="1">
    <location>
        <begin position="71"/>
        <end position="103"/>
    </location>
</feature>
<dbReference type="HOGENOM" id="CLU_399536_0_0_1"/>
<evidence type="ECO:0000313" key="2">
    <source>
        <dbReference type="EMBL" id="KDQ19738.1"/>
    </source>
</evidence>
<dbReference type="OrthoDB" id="250329at2759"/>
<feature type="compositionally biased region" description="Low complexity" evidence="1">
    <location>
        <begin position="544"/>
        <end position="566"/>
    </location>
</feature>
<dbReference type="EMBL" id="KL198018">
    <property type="protein sequence ID" value="KDQ19738.1"/>
    <property type="molecule type" value="Genomic_DNA"/>
</dbReference>
<feature type="compositionally biased region" description="Basic residues" evidence="1">
    <location>
        <begin position="187"/>
        <end position="196"/>
    </location>
</feature>
<sequence>MKDLVERALLPNPPSSIPEKALQDVLKMRKYVDEQAREVFSEGFQEIVQIQPMTDQELKEWREERRIMRRKKMEEKKERAALELRQKAEEEERQRQAAGDVERAKRHKEKEARRARKVARREERARRMAAGLPVEPSRKRRRPADGDDERAGRKRARVVVDGTGVDKAHRRSKRSADGAHLSADGQRRRRRRKQHATQHPGTRGIPTVPYPSQPVPSSATKGKRRADDGAAPHPKRHCTNDWATPHIPDDNDNLTLRFDWDVPASTPAYTPASGTTTAVASPDATWTMHGADARNMSCTWPAASQAPLLNSGSTAMAGATPRSTETELGFDYWKQALSHMKQSATPEAAVFEVELPSEDHHYHQSVTPEPQSQHHSQTPHHSQSQSHSHSQERLENPHPRSAGDFPDYLDKISEYSGTGRSSQCATPVSSEDIFAPEPIPPYSSDDASSQPSSRAPSPRTGTYGLPPISEGYSVSEGTPSVSSHSHSRSSRQQGQQEQHQHQHQHQQGHDRQQRHVSQQPQLHQHPNPHHSHPHSHSQPPPSSQPRSHSQPHSHSQPQQQHQQQRHPLPPMPSFPSLPPLPSLPSLPPLPPLPPPPPPPPPASDDLHPDEIRRLFSQQAQFAARQAEHAKQQMELYHKAVMEWEERAAQMALRVNDPYLMSQAGMAAGAGGAAAGTGGPGGGGGEGVSY</sequence>
<feature type="region of interest" description="Disordered" evidence="1">
    <location>
        <begin position="360"/>
        <end position="611"/>
    </location>
</feature>
<reference evidence="3" key="1">
    <citation type="journal article" date="2014" name="Proc. Natl. Acad. Sci. U.S.A.">
        <title>Extensive sampling of basidiomycete genomes demonstrates inadequacy of the white-rot/brown-rot paradigm for wood decay fungi.</title>
        <authorList>
            <person name="Riley R."/>
            <person name="Salamov A.A."/>
            <person name="Brown D.W."/>
            <person name="Nagy L.G."/>
            <person name="Floudas D."/>
            <person name="Held B.W."/>
            <person name="Levasseur A."/>
            <person name="Lombard V."/>
            <person name="Morin E."/>
            <person name="Otillar R."/>
            <person name="Lindquist E.A."/>
            <person name="Sun H."/>
            <person name="LaButti K.M."/>
            <person name="Schmutz J."/>
            <person name="Jabbour D."/>
            <person name="Luo H."/>
            <person name="Baker S.E."/>
            <person name="Pisabarro A.G."/>
            <person name="Walton J.D."/>
            <person name="Blanchette R.A."/>
            <person name="Henrissat B."/>
            <person name="Martin F."/>
            <person name="Cullen D."/>
            <person name="Hibbett D.S."/>
            <person name="Grigoriev I.V."/>
        </authorList>
    </citation>
    <scope>NUCLEOTIDE SEQUENCE [LARGE SCALE GENOMIC DNA]</scope>
    <source>
        <strain evidence="3">FD-172 SS1</strain>
    </source>
</reference>
<feature type="compositionally biased region" description="Basic residues" evidence="1">
    <location>
        <begin position="104"/>
        <end position="119"/>
    </location>
</feature>
<evidence type="ECO:0000256" key="1">
    <source>
        <dbReference type="SAM" id="MobiDB-lite"/>
    </source>
</evidence>
<proteinExistence type="predicted"/>
<name>A0A067MVG7_BOTB1</name>
<feature type="compositionally biased region" description="Basic and acidic residues" evidence="1">
    <location>
        <begin position="389"/>
        <end position="398"/>
    </location>
</feature>
<feature type="region of interest" description="Disordered" evidence="1">
    <location>
        <begin position="71"/>
        <end position="247"/>
    </location>
</feature>
<feature type="compositionally biased region" description="Low complexity" evidence="1">
    <location>
        <begin position="515"/>
        <end position="525"/>
    </location>
</feature>
<feature type="compositionally biased region" description="Pro residues" evidence="1">
    <location>
        <begin position="567"/>
        <end position="602"/>
    </location>
</feature>
<dbReference type="AlphaFoldDB" id="A0A067MVG7"/>
<dbReference type="InParanoid" id="A0A067MVG7"/>
<feature type="compositionally biased region" description="Basic residues" evidence="1">
    <location>
        <begin position="526"/>
        <end position="535"/>
    </location>
</feature>
<feature type="compositionally biased region" description="Low complexity" evidence="1">
    <location>
        <begin position="442"/>
        <end position="459"/>
    </location>
</feature>
<feature type="compositionally biased region" description="Polar residues" evidence="1">
    <location>
        <begin position="415"/>
        <end position="429"/>
    </location>
</feature>
<organism evidence="2 3">
    <name type="scientific">Botryobasidium botryosum (strain FD-172 SS1)</name>
    <dbReference type="NCBI Taxonomy" id="930990"/>
    <lineage>
        <taxon>Eukaryota</taxon>
        <taxon>Fungi</taxon>
        <taxon>Dikarya</taxon>
        <taxon>Basidiomycota</taxon>
        <taxon>Agaricomycotina</taxon>
        <taxon>Agaricomycetes</taxon>
        <taxon>Cantharellales</taxon>
        <taxon>Botryobasidiaceae</taxon>
        <taxon>Botryobasidium</taxon>
    </lineage>
</organism>